<evidence type="ECO:0000313" key="1">
    <source>
        <dbReference type="EMBL" id="KAF7627185.1"/>
    </source>
</evidence>
<evidence type="ECO:0000313" key="2">
    <source>
        <dbReference type="Proteomes" id="UP000605970"/>
    </source>
</evidence>
<protein>
    <submittedName>
        <fullName evidence="1">Uncharacterized protein</fullName>
    </submittedName>
</protein>
<dbReference type="AlphaFoldDB" id="A0A8S9ZB72"/>
<keyword evidence="2" id="KW-1185">Reference proteome</keyword>
<sequence>MLHVFLGKGRAKQCGEGTSKSKTSFEKTAGVTYYKLGEVCQIIADKKLMKFKYAWVLYQCAKCEELQKSQARDLFLQKLGRAVDGGNMYVLHFMICSDCRVMNRDFQSLIYKNFNTFTK</sequence>
<comment type="caution">
    <text evidence="1">The sequence shown here is derived from an EMBL/GenBank/DDBJ whole genome shotgun (WGS) entry which is preliminary data.</text>
</comment>
<dbReference type="Proteomes" id="UP000605970">
    <property type="component" value="Unassembled WGS sequence"/>
</dbReference>
<gene>
    <name evidence="1" type="ORF">Mgra_00009549</name>
</gene>
<name>A0A8S9ZB72_9BILA</name>
<organism evidence="1 2">
    <name type="scientific">Meloidogyne graminicola</name>
    <dbReference type="NCBI Taxonomy" id="189291"/>
    <lineage>
        <taxon>Eukaryota</taxon>
        <taxon>Metazoa</taxon>
        <taxon>Ecdysozoa</taxon>
        <taxon>Nematoda</taxon>
        <taxon>Chromadorea</taxon>
        <taxon>Rhabditida</taxon>
        <taxon>Tylenchina</taxon>
        <taxon>Tylenchomorpha</taxon>
        <taxon>Tylenchoidea</taxon>
        <taxon>Meloidogynidae</taxon>
        <taxon>Meloidogyninae</taxon>
        <taxon>Meloidogyne</taxon>
    </lineage>
</organism>
<reference evidence="1" key="1">
    <citation type="journal article" date="2020" name="Ecol. Evol.">
        <title>Genome structure and content of the rice root-knot nematode (Meloidogyne graminicola).</title>
        <authorList>
            <person name="Phan N.T."/>
            <person name="Danchin E.G.J."/>
            <person name="Klopp C."/>
            <person name="Perfus-Barbeoch L."/>
            <person name="Kozlowski D.K."/>
            <person name="Koutsovoulos G.D."/>
            <person name="Lopez-Roques C."/>
            <person name="Bouchez O."/>
            <person name="Zahm M."/>
            <person name="Besnard G."/>
            <person name="Bellafiore S."/>
        </authorList>
    </citation>
    <scope>NUCLEOTIDE SEQUENCE</scope>
    <source>
        <strain evidence="1">VN-18</strain>
    </source>
</reference>
<dbReference type="EMBL" id="JABEBT010000163">
    <property type="protein sequence ID" value="KAF7627185.1"/>
    <property type="molecule type" value="Genomic_DNA"/>
</dbReference>
<proteinExistence type="predicted"/>
<accession>A0A8S9ZB72</accession>